<proteinExistence type="inferred from homology"/>
<dbReference type="AlphaFoldDB" id="A0A2G9RV89"/>
<feature type="compositionally biased region" description="Polar residues" evidence="13">
    <location>
        <begin position="170"/>
        <end position="181"/>
    </location>
</feature>
<evidence type="ECO:0000256" key="2">
    <source>
        <dbReference type="ARBA" id="ARBA00004123"/>
    </source>
</evidence>
<keyword evidence="7" id="KW-0862">Zinc</keyword>
<dbReference type="InterPro" id="IPR013087">
    <property type="entry name" value="Znf_C2H2_type"/>
</dbReference>
<dbReference type="OrthoDB" id="3437960at2759"/>
<dbReference type="Proteomes" id="UP000228934">
    <property type="component" value="Unassembled WGS sequence"/>
</dbReference>
<dbReference type="Pfam" id="PF00096">
    <property type="entry name" value="zf-C2H2"/>
    <property type="match status" value="1"/>
</dbReference>
<comment type="function">
    <text evidence="1">May be involved in transcriptional regulation.</text>
</comment>
<dbReference type="GO" id="GO:0008270">
    <property type="term" value="F:zinc ion binding"/>
    <property type="evidence" value="ECO:0007669"/>
    <property type="project" value="UniProtKB-KW"/>
</dbReference>
<dbReference type="GO" id="GO:0000978">
    <property type="term" value="F:RNA polymerase II cis-regulatory region sequence-specific DNA binding"/>
    <property type="evidence" value="ECO:0007669"/>
    <property type="project" value="TreeGrafter"/>
</dbReference>
<keyword evidence="6 12" id="KW-0863">Zinc-finger</keyword>
<keyword evidence="4" id="KW-0479">Metal-binding</keyword>
<evidence type="ECO:0000256" key="9">
    <source>
        <dbReference type="ARBA" id="ARBA00023125"/>
    </source>
</evidence>
<feature type="region of interest" description="Disordered" evidence="13">
    <location>
        <begin position="138"/>
        <end position="185"/>
    </location>
</feature>
<evidence type="ECO:0000256" key="11">
    <source>
        <dbReference type="ARBA" id="ARBA00023242"/>
    </source>
</evidence>
<feature type="domain" description="C2H2-type" evidence="14">
    <location>
        <begin position="190"/>
        <end position="217"/>
    </location>
</feature>
<feature type="non-terminal residue" evidence="15">
    <location>
        <position position="222"/>
    </location>
</feature>
<feature type="region of interest" description="Disordered" evidence="13">
    <location>
        <begin position="61"/>
        <end position="82"/>
    </location>
</feature>
<sequence>MMENRLPLTSPADLPKDNADSVIKEEACLCKAENLPRLVTSTPDCTHFATTSFKKELVSFTESPSRSNTLKNKEKSQGINTTKSLRSQVERPFLHTNTPSPVGNKHYTCTKDECHCEGGLPHSDEDHMQYLTIQIKEESTSSEEENLGKSDTSPPDQTGYAPTCRKEELQNSADESGTYPSQELHRDKPFSCPECGRSFISNSHLVIHQRTHSGPKPYSCLE</sequence>
<dbReference type="GO" id="GO:0005634">
    <property type="term" value="C:nucleus"/>
    <property type="evidence" value="ECO:0007669"/>
    <property type="project" value="UniProtKB-SubCell"/>
</dbReference>
<evidence type="ECO:0000256" key="3">
    <source>
        <dbReference type="ARBA" id="ARBA00006991"/>
    </source>
</evidence>
<dbReference type="PROSITE" id="PS50157">
    <property type="entry name" value="ZINC_FINGER_C2H2_2"/>
    <property type="match status" value="1"/>
</dbReference>
<evidence type="ECO:0000313" key="15">
    <source>
        <dbReference type="EMBL" id="PIO31819.1"/>
    </source>
</evidence>
<dbReference type="GO" id="GO:0000981">
    <property type="term" value="F:DNA-binding transcription factor activity, RNA polymerase II-specific"/>
    <property type="evidence" value="ECO:0007669"/>
    <property type="project" value="TreeGrafter"/>
</dbReference>
<dbReference type="FunFam" id="3.30.160.60:FF:000360">
    <property type="entry name" value="zinc finger protein 572"/>
    <property type="match status" value="1"/>
</dbReference>
<feature type="compositionally biased region" description="Polar residues" evidence="13">
    <location>
        <begin position="61"/>
        <end position="70"/>
    </location>
</feature>
<evidence type="ECO:0000256" key="13">
    <source>
        <dbReference type="SAM" id="MobiDB-lite"/>
    </source>
</evidence>
<dbReference type="PANTHER" id="PTHR23226">
    <property type="entry name" value="ZINC FINGER AND SCAN DOMAIN-CONTAINING"/>
    <property type="match status" value="1"/>
</dbReference>
<name>A0A2G9RV89_AQUCT</name>
<evidence type="ECO:0000256" key="12">
    <source>
        <dbReference type="PROSITE-ProRule" id="PRU00042"/>
    </source>
</evidence>
<comment type="similarity">
    <text evidence="3">Belongs to the krueppel C2H2-type zinc-finger protein family.</text>
</comment>
<evidence type="ECO:0000256" key="1">
    <source>
        <dbReference type="ARBA" id="ARBA00003767"/>
    </source>
</evidence>
<keyword evidence="11" id="KW-0539">Nucleus</keyword>
<keyword evidence="16" id="KW-1185">Reference proteome</keyword>
<keyword evidence="8" id="KW-0805">Transcription regulation</keyword>
<evidence type="ECO:0000313" key="16">
    <source>
        <dbReference type="Proteomes" id="UP000228934"/>
    </source>
</evidence>
<gene>
    <name evidence="15" type="ORF">AB205_0187580</name>
</gene>
<organism evidence="15 16">
    <name type="scientific">Aquarana catesbeiana</name>
    <name type="common">American bullfrog</name>
    <name type="synonym">Rana catesbeiana</name>
    <dbReference type="NCBI Taxonomy" id="8400"/>
    <lineage>
        <taxon>Eukaryota</taxon>
        <taxon>Metazoa</taxon>
        <taxon>Chordata</taxon>
        <taxon>Craniata</taxon>
        <taxon>Vertebrata</taxon>
        <taxon>Euteleostomi</taxon>
        <taxon>Amphibia</taxon>
        <taxon>Batrachia</taxon>
        <taxon>Anura</taxon>
        <taxon>Neobatrachia</taxon>
        <taxon>Ranoidea</taxon>
        <taxon>Ranidae</taxon>
        <taxon>Aquarana</taxon>
    </lineage>
</organism>
<dbReference type="PANTHER" id="PTHR23226:SF416">
    <property type="entry name" value="FI01424P"/>
    <property type="match status" value="1"/>
</dbReference>
<keyword evidence="9" id="KW-0238">DNA-binding</keyword>
<accession>A0A2G9RV89</accession>
<dbReference type="SUPFAM" id="SSF57667">
    <property type="entry name" value="beta-beta-alpha zinc fingers"/>
    <property type="match status" value="1"/>
</dbReference>
<dbReference type="Gene3D" id="3.30.160.60">
    <property type="entry name" value="Classic Zinc Finger"/>
    <property type="match status" value="1"/>
</dbReference>
<keyword evidence="10" id="KW-0804">Transcription</keyword>
<evidence type="ECO:0000256" key="7">
    <source>
        <dbReference type="ARBA" id="ARBA00022833"/>
    </source>
</evidence>
<evidence type="ECO:0000259" key="14">
    <source>
        <dbReference type="PROSITE" id="PS50157"/>
    </source>
</evidence>
<evidence type="ECO:0000256" key="5">
    <source>
        <dbReference type="ARBA" id="ARBA00022737"/>
    </source>
</evidence>
<reference evidence="16" key="1">
    <citation type="journal article" date="2017" name="Nat. Commun.">
        <title>The North American bullfrog draft genome provides insight into hormonal regulation of long noncoding RNA.</title>
        <authorList>
            <person name="Hammond S.A."/>
            <person name="Warren R.L."/>
            <person name="Vandervalk B.P."/>
            <person name="Kucuk E."/>
            <person name="Khan H."/>
            <person name="Gibb E.A."/>
            <person name="Pandoh P."/>
            <person name="Kirk H."/>
            <person name="Zhao Y."/>
            <person name="Jones M."/>
            <person name="Mungall A.J."/>
            <person name="Coope R."/>
            <person name="Pleasance S."/>
            <person name="Moore R.A."/>
            <person name="Holt R.A."/>
            <person name="Round J.M."/>
            <person name="Ohora S."/>
            <person name="Walle B.V."/>
            <person name="Veldhoen N."/>
            <person name="Helbing C.C."/>
            <person name="Birol I."/>
        </authorList>
    </citation>
    <scope>NUCLEOTIDE SEQUENCE [LARGE SCALE GENOMIC DNA]</scope>
</reference>
<evidence type="ECO:0000256" key="8">
    <source>
        <dbReference type="ARBA" id="ARBA00023015"/>
    </source>
</evidence>
<keyword evidence="5" id="KW-0677">Repeat</keyword>
<evidence type="ECO:0000256" key="10">
    <source>
        <dbReference type="ARBA" id="ARBA00023163"/>
    </source>
</evidence>
<dbReference type="EMBL" id="KV932626">
    <property type="protein sequence ID" value="PIO31819.1"/>
    <property type="molecule type" value="Genomic_DNA"/>
</dbReference>
<dbReference type="InterPro" id="IPR036236">
    <property type="entry name" value="Znf_C2H2_sf"/>
</dbReference>
<dbReference type="PROSITE" id="PS00028">
    <property type="entry name" value="ZINC_FINGER_C2H2_1"/>
    <property type="match status" value="1"/>
</dbReference>
<evidence type="ECO:0000256" key="6">
    <source>
        <dbReference type="ARBA" id="ARBA00022771"/>
    </source>
</evidence>
<evidence type="ECO:0000256" key="4">
    <source>
        <dbReference type="ARBA" id="ARBA00022723"/>
    </source>
</evidence>
<dbReference type="SMART" id="SM00355">
    <property type="entry name" value="ZnF_C2H2"/>
    <property type="match status" value="1"/>
</dbReference>
<protein>
    <recommendedName>
        <fullName evidence="14">C2H2-type domain-containing protein</fullName>
    </recommendedName>
</protein>
<comment type="subcellular location">
    <subcellularLocation>
        <location evidence="2">Nucleus</location>
    </subcellularLocation>
</comment>